<keyword evidence="8" id="KW-1185">Reference proteome</keyword>
<dbReference type="GO" id="GO:0005886">
    <property type="term" value="C:plasma membrane"/>
    <property type="evidence" value="ECO:0007669"/>
    <property type="project" value="TreeGrafter"/>
</dbReference>
<dbReference type="Ensembl" id="ENSCSAVT00000007956.1">
    <property type="protein sequence ID" value="ENSCSAVP00000007851.1"/>
    <property type="gene ID" value="ENSCSAVG00000004692.1"/>
</dbReference>
<dbReference type="Pfam" id="PF00335">
    <property type="entry name" value="Tetraspanin"/>
    <property type="match status" value="1"/>
</dbReference>
<accession>H2YR91</accession>
<reference evidence="7" key="3">
    <citation type="submission" date="2025-09" db="UniProtKB">
        <authorList>
            <consortium name="Ensembl"/>
        </authorList>
    </citation>
    <scope>IDENTIFICATION</scope>
</reference>
<dbReference type="STRING" id="51511.ENSCSAVP00000007851"/>
<protein>
    <submittedName>
        <fullName evidence="7">Uncharacterized protein</fullName>
    </submittedName>
</protein>
<proteinExistence type="predicted"/>
<dbReference type="InterPro" id="IPR008952">
    <property type="entry name" value="Tetraspanin_EC2_sf"/>
</dbReference>
<keyword evidence="2 6" id="KW-0812">Transmembrane</keyword>
<feature type="region of interest" description="Disordered" evidence="5">
    <location>
        <begin position="390"/>
        <end position="435"/>
    </location>
</feature>
<evidence type="ECO:0000313" key="8">
    <source>
        <dbReference type="Proteomes" id="UP000007875"/>
    </source>
</evidence>
<reference evidence="7" key="2">
    <citation type="submission" date="2025-08" db="UniProtKB">
        <authorList>
            <consortium name="Ensembl"/>
        </authorList>
    </citation>
    <scope>IDENTIFICATION</scope>
</reference>
<evidence type="ECO:0000256" key="2">
    <source>
        <dbReference type="ARBA" id="ARBA00022692"/>
    </source>
</evidence>
<reference evidence="8" key="1">
    <citation type="submission" date="2003-08" db="EMBL/GenBank/DDBJ databases">
        <authorList>
            <person name="Birren B."/>
            <person name="Nusbaum C."/>
            <person name="Abebe A."/>
            <person name="Abouelleil A."/>
            <person name="Adekoya E."/>
            <person name="Ait-zahra M."/>
            <person name="Allen N."/>
            <person name="Allen T."/>
            <person name="An P."/>
            <person name="Anderson M."/>
            <person name="Anderson S."/>
            <person name="Arachchi H."/>
            <person name="Armbruster J."/>
            <person name="Bachantsang P."/>
            <person name="Baldwin J."/>
            <person name="Barry A."/>
            <person name="Bayul T."/>
            <person name="Blitshsteyn B."/>
            <person name="Bloom T."/>
            <person name="Blye J."/>
            <person name="Boguslavskiy L."/>
            <person name="Borowsky M."/>
            <person name="Boukhgalter B."/>
            <person name="Brunache A."/>
            <person name="Butler J."/>
            <person name="Calixte N."/>
            <person name="Calvo S."/>
            <person name="Camarata J."/>
            <person name="Campo K."/>
            <person name="Chang J."/>
            <person name="Cheshatsang Y."/>
            <person name="Citroen M."/>
            <person name="Collymore A."/>
            <person name="Considine T."/>
            <person name="Cook A."/>
            <person name="Cooke P."/>
            <person name="Corum B."/>
            <person name="Cuomo C."/>
            <person name="David R."/>
            <person name="Dawoe T."/>
            <person name="Degray S."/>
            <person name="Dodge S."/>
            <person name="Dooley K."/>
            <person name="Dorje P."/>
            <person name="Dorjee K."/>
            <person name="Dorris L."/>
            <person name="Duffey N."/>
            <person name="Dupes A."/>
            <person name="Elkins T."/>
            <person name="Engels R."/>
            <person name="Erickson J."/>
            <person name="Farina A."/>
            <person name="Faro S."/>
            <person name="Ferreira P."/>
            <person name="Fischer H."/>
            <person name="Fitzgerald M."/>
            <person name="Foley K."/>
            <person name="Gage D."/>
            <person name="Galagan J."/>
            <person name="Gearin G."/>
            <person name="Gnerre S."/>
            <person name="Gnirke A."/>
            <person name="Goyette A."/>
            <person name="Graham J."/>
            <person name="Grandbois E."/>
            <person name="Gyaltsen K."/>
            <person name="Hafez N."/>
            <person name="Hagopian D."/>
            <person name="Hagos B."/>
            <person name="Hall J."/>
            <person name="Hatcher B."/>
            <person name="Heller A."/>
            <person name="Higgins H."/>
            <person name="Honan T."/>
            <person name="Horn A."/>
            <person name="Houde N."/>
            <person name="Hughes L."/>
            <person name="Hulme W."/>
            <person name="Husby E."/>
            <person name="Iliev I."/>
            <person name="Jaffe D."/>
            <person name="Jones C."/>
            <person name="Kamal M."/>
            <person name="Kamat A."/>
            <person name="Kamvysselis M."/>
            <person name="Karlsson E."/>
            <person name="Kells C."/>
            <person name="Kieu A."/>
            <person name="Kisner P."/>
            <person name="Kodira C."/>
            <person name="Kulbokas E."/>
            <person name="Labutti K."/>
            <person name="Lama D."/>
            <person name="Landers T."/>
            <person name="Leger J."/>
            <person name="Levine S."/>
            <person name="Lewis D."/>
            <person name="Lewis T."/>
            <person name="Lindblad-toh K."/>
            <person name="Liu X."/>
            <person name="Lokyitsang T."/>
            <person name="Lokyitsang Y."/>
            <person name="Lucien O."/>
            <person name="Lui A."/>
            <person name="Ma L.J."/>
            <person name="Mabbitt R."/>
            <person name="Macdonald J."/>
            <person name="Maclean C."/>
            <person name="Major J."/>
            <person name="Manning J."/>
            <person name="Marabella R."/>
            <person name="Maru K."/>
            <person name="Matthews C."/>
            <person name="Mauceli E."/>
            <person name="Mccarthy M."/>
            <person name="Mcdonough S."/>
            <person name="Mcghee T."/>
            <person name="Meldrim J."/>
            <person name="Meneus L."/>
            <person name="Mesirov J."/>
            <person name="Mihalev A."/>
            <person name="Mihova T."/>
            <person name="Mikkelsen T."/>
            <person name="Mlenga V."/>
            <person name="Moru K."/>
            <person name="Mozes J."/>
            <person name="Mulrain L."/>
            <person name="Munson G."/>
            <person name="Naylor J."/>
            <person name="Newes C."/>
            <person name="Nguyen C."/>
            <person name="Nguyen N."/>
            <person name="Nguyen T."/>
            <person name="Nicol R."/>
            <person name="Nielsen C."/>
            <person name="Nizzari M."/>
            <person name="Norbu C."/>
            <person name="Norbu N."/>
            <person name="O'donnell P."/>
            <person name="Okoawo O."/>
            <person name="O'leary S."/>
            <person name="Omotosho B."/>
            <person name="O'neill K."/>
            <person name="Osman S."/>
            <person name="Parker S."/>
            <person name="Perrin D."/>
            <person name="Phunkhang P."/>
            <person name="Piqani B."/>
            <person name="Purcell S."/>
            <person name="Rachupka T."/>
            <person name="Ramasamy U."/>
            <person name="Rameau R."/>
            <person name="Ray V."/>
            <person name="Raymond C."/>
            <person name="Retta R."/>
            <person name="Richardson S."/>
            <person name="Rise C."/>
            <person name="Rodriguez J."/>
            <person name="Rogers J."/>
            <person name="Rogov P."/>
            <person name="Rutman M."/>
            <person name="Schupbach R."/>
            <person name="Seaman C."/>
            <person name="Settipalli S."/>
            <person name="Sharpe T."/>
            <person name="Sheridan J."/>
            <person name="Sherpa N."/>
            <person name="Shi J."/>
            <person name="Smirnov S."/>
            <person name="Smith C."/>
            <person name="Sougnez C."/>
            <person name="Spencer B."/>
            <person name="Stalker J."/>
            <person name="Stange-thomann N."/>
            <person name="Stavropoulos S."/>
            <person name="Stetson K."/>
            <person name="Stone C."/>
            <person name="Stone S."/>
            <person name="Stubbs M."/>
            <person name="Talamas J."/>
            <person name="Tchuinga P."/>
            <person name="Tenzing P."/>
            <person name="Tesfaye S."/>
            <person name="Theodore J."/>
            <person name="Thoulutsang Y."/>
            <person name="Topham K."/>
            <person name="Towey S."/>
            <person name="Tsamla T."/>
            <person name="Tsomo N."/>
            <person name="Vallee D."/>
            <person name="Vassiliev H."/>
            <person name="Venkataraman V."/>
            <person name="Vinson J."/>
            <person name="Vo A."/>
            <person name="Wade C."/>
            <person name="Wang S."/>
            <person name="Wangchuk T."/>
            <person name="Wangdi T."/>
            <person name="Whittaker C."/>
            <person name="Wilkinson J."/>
            <person name="Wu Y."/>
            <person name="Wyman D."/>
            <person name="Yadav S."/>
            <person name="Yang S."/>
            <person name="Yang X."/>
            <person name="Yeager S."/>
            <person name="Yee E."/>
            <person name="Young G."/>
            <person name="Zainoun J."/>
            <person name="Zembeck L."/>
            <person name="Zimmer A."/>
            <person name="Zody M."/>
            <person name="Lander E."/>
        </authorList>
    </citation>
    <scope>NUCLEOTIDE SEQUENCE [LARGE SCALE GENOMIC DNA]</scope>
</reference>
<dbReference type="HOGENOM" id="CLU_629963_0_0_1"/>
<dbReference type="Proteomes" id="UP000007875">
    <property type="component" value="Unassembled WGS sequence"/>
</dbReference>
<evidence type="ECO:0000313" key="7">
    <source>
        <dbReference type="Ensembl" id="ENSCSAVP00000007851.1"/>
    </source>
</evidence>
<evidence type="ECO:0000256" key="4">
    <source>
        <dbReference type="ARBA" id="ARBA00023136"/>
    </source>
</evidence>
<dbReference type="GeneTree" id="ENSGT00940000172311"/>
<dbReference type="CDD" id="cd03127">
    <property type="entry name" value="tetraspanin_LEL"/>
    <property type="match status" value="1"/>
</dbReference>
<sequence length="435" mass="48043">MPPPSPVVSYPGNSLTYPPTTGPLEVIQPVHIEPVIVTSQMHGPPPTRPQNVVVDIENPLNSRNRSPEAKGLRHGGDSGIDLTNYEQNRDRLSSDPSEYDIKRRHSKQVLTQDTPSEPTSSPYMEWYRRQYLKPTCCHLFIKHVICAINLVFLIIGLGLIGLGLWGFIDLMTSGNPGSAEVFLFDPILIVLVTGVVISFITAIAIIGIMKDSVCLIKTYISLLVVLCIILVAGGITFWVLRPKVTAFATSSLANLIAAYNTTSRKAASFTINQLQTQLACCGASGHEDWILNRAYSCSDPTTCSLPPSCCETNQVACTGRPGARPGCIAALTSWIKNNTVLLIGIWLGVIVVFIVFQFVAVHFHVSFCLFQALQLKIAAYEADLSVDDVTTTSSSSSASSSESEERERRRRRRKRRKKRRTNHKRRNYHVNPAYS</sequence>
<feature type="region of interest" description="Disordered" evidence="5">
    <location>
        <begin position="60"/>
        <end position="98"/>
    </location>
</feature>
<feature type="transmembrane region" description="Helical" evidence="6">
    <location>
        <begin position="139"/>
        <end position="167"/>
    </location>
</feature>
<keyword evidence="3 6" id="KW-1133">Transmembrane helix</keyword>
<dbReference type="Gene3D" id="1.10.1450.10">
    <property type="entry name" value="Tetraspanin"/>
    <property type="match status" value="1"/>
</dbReference>
<dbReference type="PRINTS" id="PR00259">
    <property type="entry name" value="TMFOUR"/>
</dbReference>
<feature type="compositionally biased region" description="Low complexity" evidence="5">
    <location>
        <begin position="390"/>
        <end position="401"/>
    </location>
</feature>
<dbReference type="OMA" id="HVICAIN"/>
<keyword evidence="4 6" id="KW-0472">Membrane</keyword>
<evidence type="ECO:0000256" key="1">
    <source>
        <dbReference type="ARBA" id="ARBA00004141"/>
    </source>
</evidence>
<dbReference type="PANTHER" id="PTHR19282">
    <property type="entry name" value="TETRASPANIN"/>
    <property type="match status" value="1"/>
</dbReference>
<feature type="transmembrane region" description="Helical" evidence="6">
    <location>
        <begin position="220"/>
        <end position="240"/>
    </location>
</feature>
<name>H2YR91_CIOSA</name>
<evidence type="ECO:0000256" key="6">
    <source>
        <dbReference type="SAM" id="Phobius"/>
    </source>
</evidence>
<feature type="compositionally biased region" description="Basic residues" evidence="5">
    <location>
        <begin position="408"/>
        <end position="428"/>
    </location>
</feature>
<evidence type="ECO:0000256" key="5">
    <source>
        <dbReference type="SAM" id="MobiDB-lite"/>
    </source>
</evidence>
<feature type="transmembrane region" description="Helical" evidence="6">
    <location>
        <begin position="187"/>
        <end position="208"/>
    </location>
</feature>
<dbReference type="InParanoid" id="H2YR91"/>
<feature type="compositionally biased region" description="Basic and acidic residues" evidence="5">
    <location>
        <begin position="65"/>
        <end position="76"/>
    </location>
</feature>
<comment type="subcellular location">
    <subcellularLocation>
        <location evidence="1">Membrane</location>
        <topology evidence="1">Multi-pass membrane protein</topology>
    </subcellularLocation>
</comment>
<dbReference type="eggNOG" id="KOG3882">
    <property type="taxonomic scope" value="Eukaryota"/>
</dbReference>
<feature type="transmembrane region" description="Helical" evidence="6">
    <location>
        <begin position="343"/>
        <end position="370"/>
    </location>
</feature>
<dbReference type="SUPFAM" id="SSF48652">
    <property type="entry name" value="Tetraspanin"/>
    <property type="match status" value="1"/>
</dbReference>
<dbReference type="PANTHER" id="PTHR19282:SF431">
    <property type="entry name" value="TETRASPANIN 26A, ISOFORM B-RELATED"/>
    <property type="match status" value="1"/>
</dbReference>
<dbReference type="AlphaFoldDB" id="H2YR91"/>
<dbReference type="InterPro" id="IPR018499">
    <property type="entry name" value="Tetraspanin/Peripherin"/>
</dbReference>
<evidence type="ECO:0000256" key="3">
    <source>
        <dbReference type="ARBA" id="ARBA00022989"/>
    </source>
</evidence>
<organism evidence="7 8">
    <name type="scientific">Ciona savignyi</name>
    <name type="common">Pacific transparent sea squirt</name>
    <dbReference type="NCBI Taxonomy" id="51511"/>
    <lineage>
        <taxon>Eukaryota</taxon>
        <taxon>Metazoa</taxon>
        <taxon>Chordata</taxon>
        <taxon>Tunicata</taxon>
        <taxon>Ascidiacea</taxon>
        <taxon>Phlebobranchia</taxon>
        <taxon>Cionidae</taxon>
        <taxon>Ciona</taxon>
    </lineage>
</organism>